<dbReference type="PANTHER" id="PTHR45767">
    <property type="entry name" value="FORKHEAD BOX PROTEIN O"/>
    <property type="match status" value="1"/>
</dbReference>
<protein>
    <submittedName>
        <fullName evidence="7">Uncharacterized protein</fullName>
    </submittedName>
</protein>
<organism evidence="7">
    <name type="scientific">Dendroctonus ponderosae</name>
    <name type="common">Mountain pine beetle</name>
    <dbReference type="NCBI Taxonomy" id="77166"/>
    <lineage>
        <taxon>Eukaryota</taxon>
        <taxon>Metazoa</taxon>
        <taxon>Ecdysozoa</taxon>
        <taxon>Arthropoda</taxon>
        <taxon>Hexapoda</taxon>
        <taxon>Insecta</taxon>
        <taxon>Pterygota</taxon>
        <taxon>Neoptera</taxon>
        <taxon>Endopterygota</taxon>
        <taxon>Coleoptera</taxon>
        <taxon>Polyphaga</taxon>
        <taxon>Cucujiformia</taxon>
        <taxon>Curculionidae</taxon>
        <taxon>Scolytinae</taxon>
        <taxon>Dendroctonus</taxon>
    </lineage>
</organism>
<reference evidence="7" key="1">
    <citation type="journal article" date="2013" name="Genome Biol.">
        <title>Draft genome of the mountain pine beetle, Dendroctonus ponderosae Hopkins, a major forest pest.</title>
        <authorList>
            <person name="Keeling C.I."/>
            <person name="Yuen M.M."/>
            <person name="Liao N.Y."/>
            <person name="Docking T.R."/>
            <person name="Chan S.K."/>
            <person name="Taylor G.A."/>
            <person name="Palmquist D.L."/>
            <person name="Jackman S.D."/>
            <person name="Nguyen A."/>
            <person name="Li M."/>
            <person name="Henderson H."/>
            <person name="Janes J.K."/>
            <person name="Zhao Y."/>
            <person name="Pandoh P."/>
            <person name="Moore R."/>
            <person name="Sperling F.A."/>
            <person name="Huber D.P."/>
            <person name="Birol I."/>
            <person name="Jones S.J."/>
            <person name="Bohlmann J."/>
        </authorList>
    </citation>
    <scope>NUCLEOTIDE SEQUENCE</scope>
</reference>
<dbReference type="GO" id="GO:0005634">
    <property type="term" value="C:nucleus"/>
    <property type="evidence" value="ECO:0007669"/>
    <property type="project" value="UniProtKB-SubCell"/>
</dbReference>
<keyword evidence="2" id="KW-0217">Developmental protein</keyword>
<evidence type="ECO:0000256" key="4">
    <source>
        <dbReference type="ARBA" id="ARBA00023163"/>
    </source>
</evidence>
<evidence type="ECO:0000256" key="2">
    <source>
        <dbReference type="ARBA" id="ARBA00022473"/>
    </source>
</evidence>
<dbReference type="AlphaFoldDB" id="N6U8K9"/>
<feature type="compositionally biased region" description="Polar residues" evidence="6">
    <location>
        <begin position="1"/>
        <end position="11"/>
    </location>
</feature>
<keyword evidence="4" id="KW-0804">Transcription</keyword>
<feature type="region of interest" description="Disordered" evidence="6">
    <location>
        <begin position="1"/>
        <end position="107"/>
    </location>
</feature>
<accession>N6U8K9</accession>
<feature type="compositionally biased region" description="Polar residues" evidence="6">
    <location>
        <begin position="120"/>
        <end position="130"/>
    </location>
</feature>
<feature type="non-terminal residue" evidence="7">
    <location>
        <position position="1"/>
    </location>
</feature>
<evidence type="ECO:0000256" key="6">
    <source>
        <dbReference type="SAM" id="MobiDB-lite"/>
    </source>
</evidence>
<dbReference type="EMBL" id="KB741026">
    <property type="protein sequence ID" value="ENN74937.1"/>
    <property type="molecule type" value="Genomic_DNA"/>
</dbReference>
<dbReference type="GO" id="GO:0000981">
    <property type="term" value="F:DNA-binding transcription factor activity, RNA polymerase II-specific"/>
    <property type="evidence" value="ECO:0007669"/>
    <property type="project" value="TreeGrafter"/>
</dbReference>
<keyword evidence="5" id="KW-0539">Nucleus</keyword>
<name>N6U8K9_DENPD</name>
<feature type="region of interest" description="Disordered" evidence="6">
    <location>
        <begin position="120"/>
        <end position="167"/>
    </location>
</feature>
<dbReference type="PANTHER" id="PTHR45767:SF2">
    <property type="entry name" value="FORKHEAD BOX PROTEIN O"/>
    <property type="match status" value="1"/>
</dbReference>
<evidence type="ECO:0000256" key="3">
    <source>
        <dbReference type="ARBA" id="ARBA00023015"/>
    </source>
</evidence>
<dbReference type="HOGENOM" id="CLU_1596216_0_0_1"/>
<evidence type="ECO:0000256" key="5">
    <source>
        <dbReference type="ARBA" id="ARBA00023242"/>
    </source>
</evidence>
<evidence type="ECO:0000256" key="1">
    <source>
        <dbReference type="ARBA" id="ARBA00004123"/>
    </source>
</evidence>
<gene>
    <name evidence="7" type="ORF">YQE_08515</name>
</gene>
<dbReference type="GO" id="GO:0000978">
    <property type="term" value="F:RNA polymerase II cis-regulatory region sequence-specific DNA binding"/>
    <property type="evidence" value="ECO:0007669"/>
    <property type="project" value="TreeGrafter"/>
</dbReference>
<dbReference type="OrthoDB" id="5954824at2759"/>
<sequence>MRVQNEGTGKSSWWMINPDAKPGKSPRRRAVSMETSKFEKRRGRVKKKVEMMRNGTLPDQPPSPSSSVSESLDLFPESPTIHSGGGFQLSPDFRPRTSSQSSARLSPIPAVGIEAEWGSNFTSSSFSNPDMLNGTASGGTNGGNYSPDQLAGNLEQRMKLEPGQYMG</sequence>
<keyword evidence="3" id="KW-0805">Transcription regulation</keyword>
<comment type="subcellular location">
    <subcellularLocation>
        <location evidence="1">Nucleus</location>
    </subcellularLocation>
</comment>
<evidence type="ECO:0000313" key="7">
    <source>
        <dbReference type="EMBL" id="ENN74937.1"/>
    </source>
</evidence>
<proteinExistence type="predicted"/>